<dbReference type="AlphaFoldDB" id="A0A2P6QBG5"/>
<name>A0A2P6QBG5_ROSCH</name>
<organism evidence="1 2">
    <name type="scientific">Rosa chinensis</name>
    <name type="common">China rose</name>
    <dbReference type="NCBI Taxonomy" id="74649"/>
    <lineage>
        <taxon>Eukaryota</taxon>
        <taxon>Viridiplantae</taxon>
        <taxon>Streptophyta</taxon>
        <taxon>Embryophyta</taxon>
        <taxon>Tracheophyta</taxon>
        <taxon>Spermatophyta</taxon>
        <taxon>Magnoliopsida</taxon>
        <taxon>eudicotyledons</taxon>
        <taxon>Gunneridae</taxon>
        <taxon>Pentapetalae</taxon>
        <taxon>rosids</taxon>
        <taxon>fabids</taxon>
        <taxon>Rosales</taxon>
        <taxon>Rosaceae</taxon>
        <taxon>Rosoideae</taxon>
        <taxon>Rosoideae incertae sedis</taxon>
        <taxon>Rosa</taxon>
    </lineage>
</organism>
<reference evidence="1 2" key="1">
    <citation type="journal article" date="2018" name="Nat. Genet.">
        <title>The Rosa genome provides new insights in the design of modern roses.</title>
        <authorList>
            <person name="Bendahmane M."/>
        </authorList>
    </citation>
    <scope>NUCLEOTIDE SEQUENCE [LARGE SCALE GENOMIC DNA]</scope>
    <source>
        <strain evidence="2">cv. Old Blush</strain>
    </source>
</reference>
<evidence type="ECO:0000313" key="2">
    <source>
        <dbReference type="Proteomes" id="UP000238479"/>
    </source>
</evidence>
<dbReference type="Proteomes" id="UP000238479">
    <property type="component" value="Chromosome 5"/>
</dbReference>
<dbReference type="EMBL" id="PDCK01000043">
    <property type="protein sequence ID" value="PRQ31521.1"/>
    <property type="molecule type" value="Genomic_DNA"/>
</dbReference>
<sequence>MASPAMAPVQDDDDDQYGEISFSPAAVGVQLKDQLSSGNDYAPKVSNFVLFVNITASSTT</sequence>
<proteinExistence type="predicted"/>
<evidence type="ECO:0000313" key="1">
    <source>
        <dbReference type="EMBL" id="PRQ31521.1"/>
    </source>
</evidence>
<dbReference type="Gramene" id="PRQ31521">
    <property type="protein sequence ID" value="PRQ31521"/>
    <property type="gene ID" value="RchiOBHm_Chr5g0036391"/>
</dbReference>
<gene>
    <name evidence="1" type="ORF">RchiOBHm_Chr5g0036391</name>
</gene>
<protein>
    <submittedName>
        <fullName evidence="1">Uncharacterized protein</fullName>
    </submittedName>
</protein>
<accession>A0A2P6QBG5</accession>
<comment type="caution">
    <text evidence="1">The sequence shown here is derived from an EMBL/GenBank/DDBJ whole genome shotgun (WGS) entry which is preliminary data.</text>
</comment>
<keyword evidence="2" id="KW-1185">Reference proteome</keyword>